<feature type="compositionally biased region" description="Acidic residues" evidence="9">
    <location>
        <begin position="460"/>
        <end position="469"/>
    </location>
</feature>
<feature type="compositionally biased region" description="Acidic residues" evidence="9">
    <location>
        <begin position="557"/>
        <end position="581"/>
    </location>
</feature>
<dbReference type="Gene3D" id="3.40.50.150">
    <property type="entry name" value="Vaccinia Virus protein VP39"/>
    <property type="match status" value="1"/>
</dbReference>
<feature type="active site" description="Proton acceptor" evidence="8">
    <location>
        <position position="157"/>
    </location>
</feature>
<feature type="binding site" evidence="8">
    <location>
        <position position="117"/>
    </location>
    <ligand>
        <name>S-adenosyl-L-methionine</name>
        <dbReference type="ChEBI" id="CHEBI:59789"/>
    </ligand>
</feature>
<dbReference type="eggNOG" id="KOG1098">
    <property type="taxonomic scope" value="Eukaryota"/>
</dbReference>
<feature type="compositionally biased region" description="Acidic residues" evidence="9">
    <location>
        <begin position="478"/>
        <end position="493"/>
    </location>
</feature>
<evidence type="ECO:0000256" key="7">
    <source>
        <dbReference type="ARBA" id="ARBA00023242"/>
    </source>
</evidence>
<dbReference type="FunFam" id="3.40.50.150:FF:000004">
    <property type="entry name" value="AdoMet-dependent rRNA methyltransferase SPB1"/>
    <property type="match status" value="1"/>
</dbReference>
<feature type="binding site" evidence="8">
    <location>
        <position position="76"/>
    </location>
    <ligand>
        <name>S-adenosyl-L-methionine</name>
        <dbReference type="ChEBI" id="CHEBI:59789"/>
    </ligand>
</feature>
<dbReference type="GO" id="GO:0008650">
    <property type="term" value="F:rRNA (uridine-2'-O-)-methyltransferase activity"/>
    <property type="evidence" value="ECO:0007669"/>
    <property type="project" value="TreeGrafter"/>
</dbReference>
<feature type="region of interest" description="Disordered" evidence="9">
    <location>
        <begin position="557"/>
        <end position="602"/>
    </location>
</feature>
<dbReference type="PANTHER" id="PTHR10920:SF13">
    <property type="entry name" value="PRE-RRNA 2'-O-RIBOSE RNA METHYLTRANSFERASE FTSJ3"/>
    <property type="match status" value="1"/>
</dbReference>
<dbReference type="Pfam" id="PF01728">
    <property type="entry name" value="FtsJ"/>
    <property type="match status" value="1"/>
</dbReference>
<dbReference type="EnsemblMetazoa" id="SMAR006704-RA">
    <property type="protein sequence ID" value="SMAR006704-PA"/>
    <property type="gene ID" value="SMAR006704"/>
</dbReference>
<dbReference type="InterPro" id="IPR015507">
    <property type="entry name" value="rRNA-MeTfrase_E"/>
</dbReference>
<feature type="compositionally biased region" description="Basic and acidic residues" evidence="9">
    <location>
        <begin position="327"/>
        <end position="336"/>
    </location>
</feature>
<evidence type="ECO:0000259" key="10">
    <source>
        <dbReference type="Pfam" id="PF01728"/>
    </source>
</evidence>
<dbReference type="STRING" id="126957.T1IZM5"/>
<reference evidence="14" key="1">
    <citation type="submission" date="2011-05" db="EMBL/GenBank/DDBJ databases">
        <authorList>
            <person name="Richards S.R."/>
            <person name="Qu J."/>
            <person name="Jiang H."/>
            <person name="Jhangiani S.N."/>
            <person name="Agravi P."/>
            <person name="Goodspeed R."/>
            <person name="Gross S."/>
            <person name="Mandapat C."/>
            <person name="Jackson L."/>
            <person name="Mathew T."/>
            <person name="Pu L."/>
            <person name="Thornton R."/>
            <person name="Saada N."/>
            <person name="Wilczek-Boney K.B."/>
            <person name="Lee S."/>
            <person name="Kovar C."/>
            <person name="Wu Y."/>
            <person name="Scherer S.E."/>
            <person name="Worley K.C."/>
            <person name="Muzny D.M."/>
            <person name="Gibbs R."/>
        </authorList>
    </citation>
    <scope>NUCLEOTIDE SEQUENCE</scope>
    <source>
        <strain evidence="14">Brora</strain>
    </source>
</reference>
<evidence type="ECO:0000256" key="4">
    <source>
        <dbReference type="ARBA" id="ARBA00022603"/>
    </source>
</evidence>
<keyword evidence="2 8" id="KW-0690">Ribosome biogenesis</keyword>
<evidence type="ECO:0000256" key="6">
    <source>
        <dbReference type="ARBA" id="ARBA00022691"/>
    </source>
</evidence>
<feature type="domain" description="Ribosomal RNA methyltransferase FtsJ" evidence="10">
    <location>
        <begin position="24"/>
        <end position="199"/>
    </location>
</feature>
<dbReference type="InterPro" id="IPR029063">
    <property type="entry name" value="SAM-dependent_MTases_sf"/>
</dbReference>
<dbReference type="GO" id="GO:0016435">
    <property type="term" value="F:rRNA (guanine) methyltransferase activity"/>
    <property type="evidence" value="ECO:0007669"/>
    <property type="project" value="TreeGrafter"/>
</dbReference>
<dbReference type="AlphaFoldDB" id="T1IZM5"/>
<dbReference type="Pfam" id="PF07780">
    <property type="entry name" value="Spb1_C"/>
    <property type="match status" value="1"/>
</dbReference>
<sequence>MGKKTKVGKQRKDKYYQLAKETGFRSRSAFKLIQLNRKYEFLQKSQVLIDLCAAPGGWLQVATQHMPVASIIIGVDLVPIRPIHNVITIEDDITKNTCKQALKKQLQTWKADVILHDGAPNVGKNWLHDAFQQAQLTLQALKLATEFLMKGGWFITKVFRSKDYHALLWVFRQFFKKVYATKPQASRNESAEIFVVCQSYIAPDKIDPKFLDTKYVFEEVDIDPKNKLNIMQQDKKKKKKAEGYADGATMLFKSNTVTNFITNVNYLDLLNESSELFFDDEKMLNHALTTQEIKECCKDIKVLGKRDLRSLLSWRKKLREEFVEEEKEKKDPKVEVTQEELEEDEDSKVQREIEELKMEEAHELKRKKKKVLKVKKQLHDKMNLKMVITDDEPIRCEEDDLFKLAQMKSSKELTEVEKGDSSLIDHEIAQNDAIDPDEIKPKKTVRFYEKGEKHLAGFYSDEESESSDEDNLHKGDAESDDDEFGSEEEEDQMEISNPLVVDLETGSHDLKQKRKVDFWFGKESFEGLEKEEDEELEMEEITNYYKKKIELTTKDDEINELEVEREDEEDEEEEEEEEEENIANGVNGGIDGAVEKGKKKKRKNLDIEGLALGSLLIQSKKRKRDLIDNAWNRYTFGEEDAPDWFTSEEEKYNKKQIPVTKEMMEEFRDRLKEINARPIAKIAEAKSRKKRRIVKKMEKARKRAETITDAIDMTDREKVQQIKTIYKKASAVVNKKKEVTYVVSRKAFAAKKASRPAGVKGPYKVVDPRMKKDNRKNKIKDKAAGKKKGKRFGGKKKKSR</sequence>
<comment type="function">
    <text evidence="8">Probable methyltransferase involved in the maturation of rRNA and in the biogenesis of ribosomal subunits.</text>
</comment>
<keyword evidence="14" id="KW-1185">Reference proteome</keyword>
<keyword evidence="5 8" id="KW-0808">Transferase</keyword>
<feature type="domain" description="DUF3381" evidence="12">
    <location>
        <begin position="235"/>
        <end position="380"/>
    </location>
</feature>
<dbReference type="InterPro" id="IPR002877">
    <property type="entry name" value="RNA_MeTrfase_FtsJ_dom"/>
</dbReference>
<dbReference type="PhylomeDB" id="T1IZM5"/>
<comment type="subcellular location">
    <subcellularLocation>
        <location evidence="1 8">Nucleus</location>
        <location evidence="1 8">Nucleolus</location>
    </subcellularLocation>
</comment>
<evidence type="ECO:0000313" key="13">
    <source>
        <dbReference type="EnsemblMetazoa" id="SMAR006704-PA"/>
    </source>
</evidence>
<dbReference type="InterPro" id="IPR024576">
    <property type="entry name" value="rRNA_MeTfrase_Spb1_DUF3381"/>
</dbReference>
<dbReference type="GO" id="GO:0000466">
    <property type="term" value="P:maturation of 5.8S rRNA from tricistronic rRNA transcript (SSU-rRNA, 5.8S rRNA, LSU-rRNA)"/>
    <property type="evidence" value="ECO:0007669"/>
    <property type="project" value="TreeGrafter"/>
</dbReference>
<comment type="similarity">
    <text evidence="8">Belongs to the class I-like SAM-binding methyltransferase superfamily. RNA methyltransferase RlmE family. SPB1 subfamily.</text>
</comment>
<proteinExistence type="inferred from homology"/>
<feature type="compositionally biased region" description="Basic and acidic residues" evidence="9">
    <location>
        <begin position="410"/>
        <end position="429"/>
    </location>
</feature>
<feature type="region of interest" description="Disordered" evidence="9">
    <location>
        <begin position="410"/>
        <end position="442"/>
    </location>
</feature>
<dbReference type="OMA" id="QRKDKYY"/>
<feature type="region of interest" description="Disordered" evidence="9">
    <location>
        <begin position="751"/>
        <end position="800"/>
    </location>
</feature>
<evidence type="ECO:0000259" key="12">
    <source>
        <dbReference type="Pfam" id="PF11861"/>
    </source>
</evidence>
<evidence type="ECO:0000313" key="14">
    <source>
        <dbReference type="Proteomes" id="UP000014500"/>
    </source>
</evidence>
<evidence type="ECO:0000256" key="9">
    <source>
        <dbReference type="SAM" id="MobiDB-lite"/>
    </source>
</evidence>
<feature type="region of interest" description="Disordered" evidence="9">
    <location>
        <begin position="457"/>
        <end position="500"/>
    </location>
</feature>
<feature type="binding site" evidence="8">
    <location>
        <position position="58"/>
    </location>
    <ligand>
        <name>S-adenosyl-L-methionine</name>
        <dbReference type="ChEBI" id="CHEBI:59789"/>
    </ligand>
</feature>
<keyword evidence="6 8" id="KW-0949">S-adenosyl-L-methionine</keyword>
<keyword evidence="4 8" id="KW-0489">Methyltransferase</keyword>
<protein>
    <recommendedName>
        <fullName evidence="8">Putative rRNA methyltransferase</fullName>
        <ecNumber evidence="8">2.1.1.-</ecNumber>
    </recommendedName>
    <alternativeName>
        <fullName evidence="8">2'-O-ribose RNA methyltransferase SPB1 homolog</fullName>
    </alternativeName>
</protein>
<evidence type="ECO:0000259" key="11">
    <source>
        <dbReference type="Pfam" id="PF07780"/>
    </source>
</evidence>
<keyword evidence="8" id="KW-0175">Coiled coil</keyword>
<feature type="coiled-coil region" evidence="8">
    <location>
        <begin position="683"/>
        <end position="717"/>
    </location>
</feature>
<feature type="binding site" evidence="8">
    <location>
        <position position="56"/>
    </location>
    <ligand>
        <name>S-adenosyl-L-methionine</name>
        <dbReference type="ChEBI" id="CHEBI:59789"/>
    </ligand>
</feature>
<dbReference type="GO" id="GO:0000463">
    <property type="term" value="P:maturation of LSU-rRNA from tricistronic rRNA transcript (SSU-rRNA, 5.8S rRNA, LSU-rRNA)"/>
    <property type="evidence" value="ECO:0007669"/>
    <property type="project" value="TreeGrafter"/>
</dbReference>
<evidence type="ECO:0000256" key="5">
    <source>
        <dbReference type="ARBA" id="ARBA00022679"/>
    </source>
</evidence>
<feature type="domain" description="Ribosomal RNA methyltransferase SPB1-like C-terminal" evidence="11">
    <location>
        <begin position="554"/>
        <end position="782"/>
    </location>
</feature>
<dbReference type="HOGENOM" id="CLU_009422_8_1_1"/>
<reference evidence="13" key="2">
    <citation type="submission" date="2015-02" db="UniProtKB">
        <authorList>
            <consortium name="EnsemblMetazoa"/>
        </authorList>
    </citation>
    <scope>IDENTIFICATION</scope>
</reference>
<feature type="region of interest" description="Disordered" evidence="9">
    <location>
        <begin position="327"/>
        <end position="348"/>
    </location>
</feature>
<dbReference type="HAMAP" id="MF_01547">
    <property type="entry name" value="RNA_methyltr_E"/>
    <property type="match status" value="1"/>
</dbReference>
<dbReference type="GO" id="GO:0030687">
    <property type="term" value="C:preribosome, large subunit precursor"/>
    <property type="evidence" value="ECO:0007669"/>
    <property type="project" value="TreeGrafter"/>
</dbReference>
<evidence type="ECO:0000256" key="2">
    <source>
        <dbReference type="ARBA" id="ARBA00022517"/>
    </source>
</evidence>
<dbReference type="InterPro" id="IPR050082">
    <property type="entry name" value="RNA_methyltr_RlmE"/>
</dbReference>
<keyword evidence="7 8" id="KW-0539">Nucleus</keyword>
<name>T1IZM5_STRMM</name>
<feature type="compositionally biased region" description="Acidic residues" evidence="9">
    <location>
        <begin position="337"/>
        <end position="346"/>
    </location>
</feature>
<dbReference type="GO" id="GO:0005730">
    <property type="term" value="C:nucleolus"/>
    <property type="evidence" value="ECO:0007669"/>
    <property type="project" value="UniProtKB-SubCell"/>
</dbReference>
<dbReference type="Proteomes" id="UP000014500">
    <property type="component" value="Unassembled WGS sequence"/>
</dbReference>
<dbReference type="SUPFAM" id="SSF53335">
    <property type="entry name" value="S-adenosyl-L-methionine-dependent methyltransferases"/>
    <property type="match status" value="1"/>
</dbReference>
<dbReference type="InterPro" id="IPR012920">
    <property type="entry name" value="rRNA_MeTfrase_SPB1-like_C"/>
</dbReference>
<feature type="compositionally biased region" description="Basic residues" evidence="9">
    <location>
        <begin position="772"/>
        <end position="800"/>
    </location>
</feature>
<keyword evidence="3 8" id="KW-0698">rRNA processing</keyword>
<dbReference type="Pfam" id="PF11861">
    <property type="entry name" value="DUF3381"/>
    <property type="match status" value="1"/>
</dbReference>
<feature type="binding site" evidence="8">
    <location>
        <position position="92"/>
    </location>
    <ligand>
        <name>S-adenosyl-L-methionine</name>
        <dbReference type="ChEBI" id="CHEBI:59789"/>
    </ligand>
</feature>
<evidence type="ECO:0000256" key="8">
    <source>
        <dbReference type="HAMAP-Rule" id="MF_03163"/>
    </source>
</evidence>
<evidence type="ECO:0000256" key="3">
    <source>
        <dbReference type="ARBA" id="ARBA00022552"/>
    </source>
</evidence>
<dbReference type="HAMAP" id="MF_03163">
    <property type="entry name" value="RNA_methyltr_E_SPB1"/>
    <property type="match status" value="1"/>
</dbReference>
<dbReference type="EMBL" id="JH431720">
    <property type="status" value="NOT_ANNOTATED_CDS"/>
    <property type="molecule type" value="Genomic_DNA"/>
</dbReference>
<dbReference type="InterPro" id="IPR028589">
    <property type="entry name" value="SPB1-like"/>
</dbReference>
<dbReference type="PANTHER" id="PTHR10920">
    <property type="entry name" value="RIBOSOMAL RNA METHYLTRANSFERASE"/>
    <property type="match status" value="1"/>
</dbReference>
<accession>T1IZM5</accession>
<organism evidence="13 14">
    <name type="scientific">Strigamia maritima</name>
    <name type="common">European centipede</name>
    <name type="synonym">Geophilus maritimus</name>
    <dbReference type="NCBI Taxonomy" id="126957"/>
    <lineage>
        <taxon>Eukaryota</taxon>
        <taxon>Metazoa</taxon>
        <taxon>Ecdysozoa</taxon>
        <taxon>Arthropoda</taxon>
        <taxon>Myriapoda</taxon>
        <taxon>Chilopoda</taxon>
        <taxon>Pleurostigmophora</taxon>
        <taxon>Geophilomorpha</taxon>
        <taxon>Linotaeniidae</taxon>
        <taxon>Strigamia</taxon>
    </lineage>
</organism>
<evidence type="ECO:0000256" key="1">
    <source>
        <dbReference type="ARBA" id="ARBA00004604"/>
    </source>
</evidence>
<dbReference type="EC" id="2.1.1.-" evidence="8"/>
<comment type="catalytic activity">
    <reaction evidence="8">
        <text>a ribonucleotide in rRNA + S-adenosyl-L-methionine = a 2'-O-methylribonucleotide in rRNA + S-adenosyl-L-homocysteine + H(+)</text>
        <dbReference type="Rhea" id="RHEA:48628"/>
        <dbReference type="Rhea" id="RHEA-COMP:12164"/>
        <dbReference type="Rhea" id="RHEA-COMP:12165"/>
        <dbReference type="ChEBI" id="CHEBI:15378"/>
        <dbReference type="ChEBI" id="CHEBI:57856"/>
        <dbReference type="ChEBI" id="CHEBI:59789"/>
        <dbReference type="ChEBI" id="CHEBI:90675"/>
        <dbReference type="ChEBI" id="CHEBI:90676"/>
    </reaction>
</comment>